<protein>
    <recommendedName>
        <fullName evidence="2">C2H2-type domain-containing protein</fullName>
    </recommendedName>
</protein>
<evidence type="ECO:0000256" key="1">
    <source>
        <dbReference type="SAM" id="MobiDB-lite"/>
    </source>
</evidence>
<dbReference type="InterPro" id="IPR036236">
    <property type="entry name" value="Znf_C2H2_sf"/>
</dbReference>
<feature type="compositionally biased region" description="Polar residues" evidence="1">
    <location>
        <begin position="231"/>
        <end position="250"/>
    </location>
</feature>
<accession>A0ABD1F6W3</accession>
<evidence type="ECO:0000259" key="2">
    <source>
        <dbReference type="PROSITE" id="PS00028"/>
    </source>
</evidence>
<comment type="caution">
    <text evidence="3">The sequence shown here is derived from an EMBL/GenBank/DDBJ whole genome shotgun (WGS) entry which is preliminary data.</text>
</comment>
<dbReference type="AlphaFoldDB" id="A0ABD1F6W3"/>
<name>A0ABD1F6W3_HYPHA</name>
<evidence type="ECO:0000313" key="4">
    <source>
        <dbReference type="Proteomes" id="UP001566132"/>
    </source>
</evidence>
<dbReference type="EMBL" id="JBDJPC010000002">
    <property type="protein sequence ID" value="KAL1513333.1"/>
    <property type="molecule type" value="Genomic_DNA"/>
</dbReference>
<sequence length="460" mass="52634">MFTTQPNTVLKLHKLMTPSECQLCNAKLTTPTNTISHYNSLRHVNNAQKFLLQPAKATLSNVTSEIPCYVCKEPITDSEKNHHITSFPHKELLNLKIELAKAEIDKEFWYLTDGNNDKVYVFCNLCNCELQATCSFNSHFKSAGHKQKYKNWLSEINIKKQKSKEITKNPYYCKECKKDLDGTADAKKHYNHPFHKNLPKQSTISTANQTANVFKESMELLQNNLSIPPQFTSSNTYKSSHPNTSLSNISDESEEMNTSKSDDLKEQVFDELNKLVQKVYYSKIVPYELSLLYLKMINNHMDELGKQYSSTSVLKANVSTSSSRVDSPKKSTSMNDLLVKQEANITTNQLPRNVRIKIEKDLPEKMTTNQANQDKSISSLRDEIGKRKLEVEQINNDSIEKQTEKELLQEIDILLEKVDHMPLEETLQILIHFNEGLDNLRIAISPNSEEDVQNNFTCSG</sequence>
<dbReference type="PROSITE" id="PS00028">
    <property type="entry name" value="ZINC_FINGER_C2H2_1"/>
    <property type="match status" value="1"/>
</dbReference>
<feature type="region of interest" description="Disordered" evidence="1">
    <location>
        <begin position="231"/>
        <end position="262"/>
    </location>
</feature>
<keyword evidence="4" id="KW-1185">Reference proteome</keyword>
<evidence type="ECO:0000313" key="3">
    <source>
        <dbReference type="EMBL" id="KAL1513333.1"/>
    </source>
</evidence>
<dbReference type="Proteomes" id="UP001566132">
    <property type="component" value="Unassembled WGS sequence"/>
</dbReference>
<dbReference type="SUPFAM" id="SSF57667">
    <property type="entry name" value="beta-beta-alpha zinc fingers"/>
    <property type="match status" value="1"/>
</dbReference>
<gene>
    <name evidence="3" type="ORF">ABEB36_002754</name>
</gene>
<reference evidence="3 4" key="1">
    <citation type="submission" date="2024-05" db="EMBL/GenBank/DDBJ databases">
        <title>Genetic variation in Jamaican populations of the coffee berry borer (Hypothenemus hampei).</title>
        <authorList>
            <person name="Errbii M."/>
            <person name="Myrie A."/>
        </authorList>
    </citation>
    <scope>NUCLEOTIDE SEQUENCE [LARGE SCALE GENOMIC DNA]</scope>
    <source>
        <strain evidence="3">JA-Hopewell-2020-01-JO</strain>
        <tissue evidence="3">Whole body</tissue>
    </source>
</reference>
<organism evidence="3 4">
    <name type="scientific">Hypothenemus hampei</name>
    <name type="common">Coffee berry borer</name>
    <dbReference type="NCBI Taxonomy" id="57062"/>
    <lineage>
        <taxon>Eukaryota</taxon>
        <taxon>Metazoa</taxon>
        <taxon>Ecdysozoa</taxon>
        <taxon>Arthropoda</taxon>
        <taxon>Hexapoda</taxon>
        <taxon>Insecta</taxon>
        <taxon>Pterygota</taxon>
        <taxon>Neoptera</taxon>
        <taxon>Endopterygota</taxon>
        <taxon>Coleoptera</taxon>
        <taxon>Polyphaga</taxon>
        <taxon>Cucujiformia</taxon>
        <taxon>Curculionidae</taxon>
        <taxon>Scolytinae</taxon>
        <taxon>Hypothenemus</taxon>
    </lineage>
</organism>
<dbReference type="Gene3D" id="3.30.160.60">
    <property type="entry name" value="Classic Zinc Finger"/>
    <property type="match status" value="1"/>
</dbReference>
<feature type="domain" description="C2H2-type" evidence="2">
    <location>
        <begin position="173"/>
        <end position="195"/>
    </location>
</feature>
<proteinExistence type="predicted"/>
<dbReference type="InterPro" id="IPR013087">
    <property type="entry name" value="Znf_C2H2_type"/>
</dbReference>